<reference evidence="1" key="1">
    <citation type="submission" date="2018-05" db="EMBL/GenBank/DDBJ databases">
        <authorList>
            <person name="Lanie J.A."/>
            <person name="Ng W.-L."/>
            <person name="Kazmierczak K.M."/>
            <person name="Andrzejewski T.M."/>
            <person name="Davidsen T.M."/>
            <person name="Wayne K.J."/>
            <person name="Tettelin H."/>
            <person name="Glass J.I."/>
            <person name="Rusch D."/>
            <person name="Podicherti R."/>
            <person name="Tsui H.-C.T."/>
            <person name="Winkler M.E."/>
        </authorList>
    </citation>
    <scope>NUCLEOTIDE SEQUENCE</scope>
</reference>
<sequence>ISLNDNIIELLGAGNYELVLGRNNSADGIGITHYANNLGNTIAYEVFTAESTSSACNAFEYNASRGSVATPLILQANDLVFSHTAKGRDGTQFIDVGYIGFGIDSSGTIGTGTLPGKIFLTTTTDGGTSTHDATLDSKGTFAITGAMQLAVYADDAARDAAIASPAAGMTVFNTTGTKFQGYTGAAWVNLN</sequence>
<accession>A0A383CA86</accession>
<dbReference type="AlphaFoldDB" id="A0A383CA86"/>
<proteinExistence type="predicted"/>
<protein>
    <submittedName>
        <fullName evidence="1">Uncharacterized protein</fullName>
    </submittedName>
</protein>
<organism evidence="1">
    <name type="scientific">marine metagenome</name>
    <dbReference type="NCBI Taxonomy" id="408172"/>
    <lineage>
        <taxon>unclassified sequences</taxon>
        <taxon>metagenomes</taxon>
        <taxon>ecological metagenomes</taxon>
    </lineage>
</organism>
<dbReference type="EMBL" id="UINC01207141">
    <property type="protein sequence ID" value="SVE29112.1"/>
    <property type="molecule type" value="Genomic_DNA"/>
</dbReference>
<evidence type="ECO:0000313" key="1">
    <source>
        <dbReference type="EMBL" id="SVE29112.1"/>
    </source>
</evidence>
<gene>
    <name evidence="1" type="ORF">METZ01_LOCUS481966</name>
</gene>
<name>A0A383CA86_9ZZZZ</name>
<feature type="non-terminal residue" evidence="1">
    <location>
        <position position="1"/>
    </location>
</feature>